<keyword evidence="1" id="KW-0732">Signal</keyword>
<dbReference type="EMBL" id="JAIQDJ010000001">
    <property type="protein sequence ID" value="MBZ4184754.1"/>
    <property type="molecule type" value="Genomic_DNA"/>
</dbReference>
<evidence type="ECO:0000313" key="3">
    <source>
        <dbReference type="Proteomes" id="UP001430290"/>
    </source>
</evidence>
<name>A0ABS7TA74_9GAMM</name>
<comment type="caution">
    <text evidence="2">The sequence shown here is derived from an EMBL/GenBank/DDBJ whole genome shotgun (WGS) entry which is preliminary data.</text>
</comment>
<dbReference type="Proteomes" id="UP001430290">
    <property type="component" value="Unassembled WGS sequence"/>
</dbReference>
<dbReference type="RefSeq" id="WP_223625316.1">
    <property type="nucleotide sequence ID" value="NZ_JAIQDJ010000001.1"/>
</dbReference>
<evidence type="ECO:0000313" key="2">
    <source>
        <dbReference type="EMBL" id="MBZ4184754.1"/>
    </source>
</evidence>
<dbReference type="Pfam" id="PF11306">
    <property type="entry name" value="DUF3108"/>
    <property type="match status" value="1"/>
</dbReference>
<proteinExistence type="predicted"/>
<organism evidence="2 3">
    <name type="scientific">Thermomonas beijingensis</name>
    <dbReference type="NCBI Taxonomy" id="2872701"/>
    <lineage>
        <taxon>Bacteria</taxon>
        <taxon>Pseudomonadati</taxon>
        <taxon>Pseudomonadota</taxon>
        <taxon>Gammaproteobacteria</taxon>
        <taxon>Lysobacterales</taxon>
        <taxon>Lysobacteraceae</taxon>
        <taxon>Thermomonas</taxon>
    </lineage>
</organism>
<evidence type="ECO:0000256" key="1">
    <source>
        <dbReference type="SAM" id="SignalP"/>
    </source>
</evidence>
<keyword evidence="3" id="KW-1185">Reference proteome</keyword>
<gene>
    <name evidence="2" type="ORF">K7B09_00235</name>
</gene>
<feature type="chain" id="PRO_5046192682" description="DUF3108 domain-containing protein" evidence="1">
    <location>
        <begin position="27"/>
        <end position="276"/>
    </location>
</feature>
<sequence>MKPTIKIIKAISAAALLALAVGSASADTVTRVNPEDLHISSLRPTTSTYLVYFHGVADTGIKRAMLATSRVSHDDSGGQDNWVIDQHWESEGGVVHTAHTVHSGQDIATLTQTSAWLTPDRNITTYIEPGKATGHVQGELPEASLATMRAGFASMNQGWWMNWHSDLTLLPLLPFEKGGTLRIRMFDVGMAAPIDVDYTVLGDRNLTGADGLSHACWLVETESGKPGSNSFQRFWIEKTTRVILKEEDASARGYRTKLLLAAPTAIEFPLPPPAGT</sequence>
<reference evidence="2" key="1">
    <citation type="submission" date="2021-09" db="EMBL/GenBank/DDBJ databases">
        <authorList>
            <person name="Wu T."/>
            <person name="Guo S.Z."/>
        </authorList>
    </citation>
    <scope>NUCLEOTIDE SEQUENCE</scope>
    <source>
        <strain evidence="2">RSS-23</strain>
    </source>
</reference>
<feature type="signal peptide" evidence="1">
    <location>
        <begin position="1"/>
        <end position="26"/>
    </location>
</feature>
<accession>A0ABS7TA74</accession>
<evidence type="ECO:0008006" key="4">
    <source>
        <dbReference type="Google" id="ProtNLM"/>
    </source>
</evidence>
<protein>
    <recommendedName>
        <fullName evidence="4">DUF3108 domain-containing protein</fullName>
    </recommendedName>
</protein>
<dbReference type="InterPro" id="IPR021457">
    <property type="entry name" value="DUF3108"/>
</dbReference>